<dbReference type="RefSeq" id="WP_071648324.1">
    <property type="nucleotide sequence ID" value="NZ_CP017962.1"/>
</dbReference>
<dbReference type="AlphaFoldDB" id="A0AAC9IYH9"/>
<dbReference type="InterPro" id="IPR004360">
    <property type="entry name" value="Glyas_Fos-R_dOase_dom"/>
</dbReference>
<dbReference type="EMBL" id="CP017962">
    <property type="protein sequence ID" value="APC47355.1"/>
    <property type="molecule type" value="Genomic_DNA"/>
</dbReference>
<dbReference type="PANTHER" id="PTHR39175">
    <property type="entry name" value="FAMILY PROTEIN, PUTATIVE (AFU_ORTHOLOGUE AFUA_3G15060)-RELATED"/>
    <property type="match status" value="1"/>
</dbReference>
<organism evidence="2 3">
    <name type="scientific">Virgibacillus halodenitrificans</name>
    <name type="common">Bacillus halodenitrificans</name>
    <dbReference type="NCBI Taxonomy" id="1482"/>
    <lineage>
        <taxon>Bacteria</taxon>
        <taxon>Bacillati</taxon>
        <taxon>Bacillota</taxon>
        <taxon>Bacilli</taxon>
        <taxon>Bacillales</taxon>
        <taxon>Bacillaceae</taxon>
        <taxon>Virgibacillus</taxon>
    </lineage>
</organism>
<dbReference type="GeneID" id="71513521"/>
<sequence length="127" mass="14452">MDFQYNKIDHVQLAAPKGGEEKAKEFYIKKLGFTELEKPPLLKKNGGAWFRAGDVHIHIGIEDPFRPATKAHPAIQVHQLESLKKHLTDQGIEVITDDRLPGASRFYVNDPFGNRIEFLEWISSEQG</sequence>
<evidence type="ECO:0000313" key="2">
    <source>
        <dbReference type="EMBL" id="APC47355.1"/>
    </source>
</evidence>
<gene>
    <name evidence="2" type="ORF">BME96_03870</name>
</gene>
<dbReference type="InterPro" id="IPR029068">
    <property type="entry name" value="Glyas_Bleomycin-R_OHBP_Dase"/>
</dbReference>
<accession>A0AAC9IYH9</accession>
<dbReference type="Proteomes" id="UP000182945">
    <property type="component" value="Chromosome"/>
</dbReference>
<dbReference type="PROSITE" id="PS51819">
    <property type="entry name" value="VOC"/>
    <property type="match status" value="1"/>
</dbReference>
<dbReference type="SUPFAM" id="SSF54593">
    <property type="entry name" value="Glyoxalase/Bleomycin resistance protein/Dihydroxybiphenyl dioxygenase"/>
    <property type="match status" value="1"/>
</dbReference>
<dbReference type="KEGG" id="vhl:BME96_03870"/>
<dbReference type="Gene3D" id="3.10.180.10">
    <property type="entry name" value="2,3-Dihydroxybiphenyl 1,2-Dioxygenase, domain 1"/>
    <property type="match status" value="1"/>
</dbReference>
<name>A0AAC9IYH9_VIRHA</name>
<reference evidence="2 3" key="1">
    <citation type="submission" date="2016-11" db="EMBL/GenBank/DDBJ databases">
        <title>Complete genome sequencing of Virgibacillus halodenitrificans PDB-F2.</title>
        <authorList>
            <person name="Sun Z."/>
            <person name="Zhou Y."/>
            <person name="Li H."/>
        </authorList>
    </citation>
    <scope>NUCLEOTIDE SEQUENCE [LARGE SCALE GENOMIC DNA]</scope>
    <source>
        <strain evidence="2 3">PDB-F2</strain>
    </source>
</reference>
<protein>
    <submittedName>
        <fullName evidence="2">Glyoxalase</fullName>
    </submittedName>
</protein>
<proteinExistence type="predicted"/>
<dbReference type="InterPro" id="IPR037523">
    <property type="entry name" value="VOC_core"/>
</dbReference>
<dbReference type="PANTHER" id="PTHR39175:SF1">
    <property type="entry name" value="FAMILY PROTEIN, PUTATIVE (AFU_ORTHOLOGUE AFUA_3G15060)-RELATED"/>
    <property type="match status" value="1"/>
</dbReference>
<evidence type="ECO:0000259" key="1">
    <source>
        <dbReference type="PROSITE" id="PS51819"/>
    </source>
</evidence>
<dbReference type="Pfam" id="PF00903">
    <property type="entry name" value="Glyoxalase"/>
    <property type="match status" value="1"/>
</dbReference>
<evidence type="ECO:0000313" key="3">
    <source>
        <dbReference type="Proteomes" id="UP000182945"/>
    </source>
</evidence>
<feature type="domain" description="VOC" evidence="1">
    <location>
        <begin position="7"/>
        <end position="121"/>
    </location>
</feature>